<evidence type="ECO:0000256" key="3">
    <source>
        <dbReference type="SAM" id="SignalP"/>
    </source>
</evidence>
<keyword evidence="2" id="KW-0326">Glycosidase</keyword>
<dbReference type="GeneID" id="71990193"/>
<keyword evidence="2" id="KW-0119">Carbohydrate metabolism</keyword>
<feature type="signal peptide" evidence="3">
    <location>
        <begin position="1"/>
        <end position="23"/>
    </location>
</feature>
<evidence type="ECO:0000256" key="2">
    <source>
        <dbReference type="RuleBase" id="RU361163"/>
    </source>
</evidence>
<dbReference type="OrthoDB" id="95118at2759"/>
<dbReference type="SUPFAM" id="SSF49899">
    <property type="entry name" value="Concanavalin A-like lectins/glucanases"/>
    <property type="match status" value="1"/>
</dbReference>
<sequence>MLRSLYLAAAGLAAFAVSTPTKTLVPRADLCGQWDSVVTGSYTLYNNLWGISGATGSQCVTLDSLSGSTIKWHSTWSWFGGSNGVKSYPNVVTSGGIGKQLSALRTMQSSWSWTYSGSNLVTNVAYDIFTSSTAGGSAQNEIMIWLAALGGAGPISSSYDASGNPVAVATVTLAGRSWRLYEGSNGYNYVYSFLPANGASVASFSGDLKVFINYLTANRGLSTSQYLISAGAGTEPTSGSGARFTTSSYSLVVT</sequence>
<reference evidence="4" key="1">
    <citation type="submission" date="2021-12" db="EMBL/GenBank/DDBJ databases">
        <authorList>
            <person name="Zaccaron A."/>
            <person name="Stergiopoulos I."/>
        </authorList>
    </citation>
    <scope>NUCLEOTIDE SEQUENCE</scope>
    <source>
        <strain evidence="4">Race5_Kim</strain>
    </source>
</reference>
<keyword evidence="2" id="KW-0378">Hydrolase</keyword>
<dbReference type="Gene3D" id="2.60.120.180">
    <property type="match status" value="1"/>
</dbReference>
<organism evidence="4 5">
    <name type="scientific">Passalora fulva</name>
    <name type="common">Tomato leaf mold</name>
    <name type="synonym">Cladosporium fulvum</name>
    <dbReference type="NCBI Taxonomy" id="5499"/>
    <lineage>
        <taxon>Eukaryota</taxon>
        <taxon>Fungi</taxon>
        <taxon>Dikarya</taxon>
        <taxon>Ascomycota</taxon>
        <taxon>Pezizomycotina</taxon>
        <taxon>Dothideomycetes</taxon>
        <taxon>Dothideomycetidae</taxon>
        <taxon>Mycosphaerellales</taxon>
        <taxon>Mycosphaerellaceae</taxon>
        <taxon>Fulvia</taxon>
    </lineage>
</organism>
<gene>
    <name evidence="4" type="ORF">CLAFUR5_10315</name>
</gene>
<protein>
    <submittedName>
        <fullName evidence="4">Xyloglucan-specific endo-beta-1,4-glucanase A</fullName>
    </submittedName>
</protein>
<evidence type="ECO:0000313" key="5">
    <source>
        <dbReference type="Proteomes" id="UP000756132"/>
    </source>
</evidence>
<keyword evidence="2" id="KW-0624">Polysaccharide degradation</keyword>
<dbReference type="PANTHER" id="PTHR34002:SF9">
    <property type="entry name" value="XYLOGLUCAN-SPECIFIC ENDO-BETA-1,4-GLUCANASE A"/>
    <property type="match status" value="1"/>
</dbReference>
<dbReference type="Proteomes" id="UP000756132">
    <property type="component" value="Chromosome 7"/>
</dbReference>
<evidence type="ECO:0000256" key="1">
    <source>
        <dbReference type="ARBA" id="ARBA00005519"/>
    </source>
</evidence>
<dbReference type="KEGG" id="ffu:CLAFUR5_10315"/>
<dbReference type="AlphaFoldDB" id="A0A9Q8URF2"/>
<reference evidence="4" key="2">
    <citation type="journal article" date="2022" name="Microb. Genom.">
        <title>A chromosome-scale genome assembly of the tomato pathogen Cladosporium fulvum reveals a compartmentalized genome architecture and the presence of a dispensable chromosome.</title>
        <authorList>
            <person name="Zaccaron A.Z."/>
            <person name="Chen L.H."/>
            <person name="Samaras A."/>
            <person name="Stergiopoulos I."/>
        </authorList>
    </citation>
    <scope>NUCLEOTIDE SEQUENCE</scope>
    <source>
        <strain evidence="4">Race5_Kim</strain>
    </source>
</reference>
<dbReference type="OMA" id="HTWNLYS"/>
<accession>A0A9Q8URF2</accession>
<dbReference type="PANTHER" id="PTHR34002">
    <property type="entry name" value="BLR1656 PROTEIN"/>
    <property type="match status" value="1"/>
</dbReference>
<comment type="similarity">
    <text evidence="1 2">Belongs to the glycosyl hydrolase 12 (cellulase H) family.</text>
</comment>
<dbReference type="InterPro" id="IPR013319">
    <property type="entry name" value="GH11/12"/>
</dbReference>
<keyword evidence="5" id="KW-1185">Reference proteome</keyword>
<feature type="chain" id="PRO_5040435681" evidence="3">
    <location>
        <begin position="24"/>
        <end position="254"/>
    </location>
</feature>
<dbReference type="EMBL" id="CP090169">
    <property type="protein sequence ID" value="UJO19688.1"/>
    <property type="molecule type" value="Genomic_DNA"/>
</dbReference>
<proteinExistence type="inferred from homology"/>
<evidence type="ECO:0000313" key="4">
    <source>
        <dbReference type="EMBL" id="UJO19688.1"/>
    </source>
</evidence>
<dbReference type="GO" id="GO:0000272">
    <property type="term" value="P:polysaccharide catabolic process"/>
    <property type="evidence" value="ECO:0007669"/>
    <property type="project" value="UniProtKB-KW"/>
</dbReference>
<dbReference type="InterPro" id="IPR013320">
    <property type="entry name" value="ConA-like_dom_sf"/>
</dbReference>
<dbReference type="InterPro" id="IPR002594">
    <property type="entry name" value="GH12"/>
</dbReference>
<name>A0A9Q8URF2_PASFU</name>
<keyword evidence="3" id="KW-0732">Signal</keyword>
<dbReference type="Pfam" id="PF01670">
    <property type="entry name" value="Glyco_hydro_12"/>
    <property type="match status" value="1"/>
</dbReference>
<dbReference type="GO" id="GO:0008810">
    <property type="term" value="F:cellulase activity"/>
    <property type="evidence" value="ECO:0007669"/>
    <property type="project" value="InterPro"/>
</dbReference>
<dbReference type="RefSeq" id="XP_047764054.1">
    <property type="nucleotide sequence ID" value="XM_047909463.1"/>
</dbReference>